<comment type="caution">
    <text evidence="2">The sequence shown here is derived from an EMBL/GenBank/DDBJ whole genome shotgun (WGS) entry which is preliminary data.</text>
</comment>
<protein>
    <submittedName>
        <fullName evidence="2">CONCANAVALIN A-LIKE LECTIN/GLUCANASE DOMAIN-CONTAINING PROTEIN-RELATED</fullName>
    </submittedName>
</protein>
<dbReference type="EMBL" id="JAPFFM010000012">
    <property type="protein sequence ID" value="KAJ6728219.1"/>
    <property type="molecule type" value="Genomic_DNA"/>
</dbReference>
<keyword evidence="1" id="KW-0472">Membrane</keyword>
<reference evidence="2" key="2">
    <citation type="journal article" date="2023" name="Int. J. Mol. Sci.">
        <title>De Novo Assembly and Annotation of 11 Diverse Shrub Willow (Salix) Genomes Reveals Novel Gene Organization in Sex-Linked Regions.</title>
        <authorList>
            <person name="Hyden B."/>
            <person name="Feng K."/>
            <person name="Yates T.B."/>
            <person name="Jawdy S."/>
            <person name="Cereghino C."/>
            <person name="Smart L.B."/>
            <person name="Muchero W."/>
        </authorList>
    </citation>
    <scope>NUCLEOTIDE SEQUENCE</scope>
    <source>
        <tissue evidence="2">Shoot tip</tissue>
    </source>
</reference>
<dbReference type="AlphaFoldDB" id="A0A9Q0ZB85"/>
<dbReference type="PANTHER" id="PTHR37189">
    <property type="entry name" value="CONCANAVALIN A-LIKE LECTIN/GLUCANASE DOMAIN-CONTAINING PROTEIN-RELATED"/>
    <property type="match status" value="1"/>
</dbReference>
<gene>
    <name evidence="2" type="ORF">OIU74_006300</name>
</gene>
<feature type="transmembrane region" description="Helical" evidence="1">
    <location>
        <begin position="147"/>
        <end position="172"/>
    </location>
</feature>
<proteinExistence type="predicted"/>
<organism evidence="2 3">
    <name type="scientific">Salix koriyanagi</name>
    <dbReference type="NCBI Taxonomy" id="2511006"/>
    <lineage>
        <taxon>Eukaryota</taxon>
        <taxon>Viridiplantae</taxon>
        <taxon>Streptophyta</taxon>
        <taxon>Embryophyta</taxon>
        <taxon>Tracheophyta</taxon>
        <taxon>Spermatophyta</taxon>
        <taxon>Magnoliopsida</taxon>
        <taxon>eudicotyledons</taxon>
        <taxon>Gunneridae</taxon>
        <taxon>Pentapetalae</taxon>
        <taxon>rosids</taxon>
        <taxon>fabids</taxon>
        <taxon>Malpighiales</taxon>
        <taxon>Salicaceae</taxon>
        <taxon>Saliceae</taxon>
        <taxon>Salix</taxon>
    </lineage>
</organism>
<reference evidence="2" key="1">
    <citation type="submission" date="2022-11" db="EMBL/GenBank/DDBJ databases">
        <authorList>
            <person name="Hyden B.L."/>
            <person name="Feng K."/>
            <person name="Yates T."/>
            <person name="Jawdy S."/>
            <person name="Smart L.B."/>
            <person name="Muchero W."/>
        </authorList>
    </citation>
    <scope>NUCLEOTIDE SEQUENCE</scope>
    <source>
        <tissue evidence="2">Shoot tip</tissue>
    </source>
</reference>
<accession>A0A9Q0ZB85</accession>
<name>A0A9Q0ZB85_9ROSI</name>
<feature type="transmembrane region" description="Helical" evidence="1">
    <location>
        <begin position="6"/>
        <end position="25"/>
    </location>
</feature>
<evidence type="ECO:0000313" key="3">
    <source>
        <dbReference type="Proteomes" id="UP001151752"/>
    </source>
</evidence>
<evidence type="ECO:0000256" key="1">
    <source>
        <dbReference type="SAM" id="Phobius"/>
    </source>
</evidence>
<dbReference type="Proteomes" id="UP001151752">
    <property type="component" value="Chromosome 11"/>
</dbReference>
<keyword evidence="1" id="KW-1133">Transmembrane helix</keyword>
<feature type="transmembrane region" description="Helical" evidence="1">
    <location>
        <begin position="114"/>
        <end position="141"/>
    </location>
</feature>
<keyword evidence="3" id="KW-1185">Reference proteome</keyword>
<evidence type="ECO:0000313" key="2">
    <source>
        <dbReference type="EMBL" id="KAJ6728219.1"/>
    </source>
</evidence>
<dbReference type="PANTHER" id="PTHR37189:SF4">
    <property type="entry name" value="TRANSMEMBRANE PROTEIN"/>
    <property type="match status" value="1"/>
</dbReference>
<keyword evidence="1" id="KW-0812">Transmembrane</keyword>
<sequence>MTFLRQITTSTAFHVQLSIILLITIMQHSEARELRPSDHGLEYQSLPPTGAKLPPHMKHFFGASNSATRNTMPPSTGAALPTANSNDTSWWRAAGGGGKGGGGRSGGGDHVKHLLLVASLVCGVAGLGLLVSSAFICYHFIRHKDPTLIIIISSSSSSSSIIIIGVLLYMMLKSSSALTSLFSF</sequence>